<comment type="subcellular location">
    <subcellularLocation>
        <location evidence="1">Endoplasmic reticulum membrane</location>
        <topology evidence="1">Peripheral membrane protein</topology>
    </subcellularLocation>
    <subcellularLocation>
        <location evidence="2">Preautophagosomal structure membrane</location>
        <topology evidence="2">Peripheral membrane protein</topology>
    </subcellularLocation>
</comment>
<feature type="compositionally biased region" description="Basic and acidic residues" evidence="10">
    <location>
        <begin position="253"/>
        <end position="265"/>
    </location>
</feature>
<dbReference type="InParanoid" id="A0A3Q3E2R3"/>
<comment type="catalytic activity">
    <reaction evidence="9">
        <text>a 1,2-diacyl-sn-glycero-3-phosphoethanolamine(in) = a 1,2-diacyl-sn-glycero-3-phosphoethanolamine(out)</text>
        <dbReference type="Rhea" id="RHEA:38895"/>
        <dbReference type="ChEBI" id="CHEBI:64612"/>
    </reaction>
</comment>
<organism evidence="11 12">
    <name type="scientific">Labrus bergylta</name>
    <name type="common">ballan wrasse</name>
    <dbReference type="NCBI Taxonomy" id="56723"/>
    <lineage>
        <taxon>Eukaryota</taxon>
        <taxon>Metazoa</taxon>
        <taxon>Chordata</taxon>
        <taxon>Craniata</taxon>
        <taxon>Vertebrata</taxon>
        <taxon>Euteleostomi</taxon>
        <taxon>Actinopterygii</taxon>
        <taxon>Neopterygii</taxon>
        <taxon>Teleostei</taxon>
        <taxon>Neoteleostei</taxon>
        <taxon>Acanthomorphata</taxon>
        <taxon>Eupercaria</taxon>
        <taxon>Labriformes</taxon>
        <taxon>Labridae</taxon>
        <taxon>Labrus</taxon>
    </lineage>
</organism>
<dbReference type="PANTHER" id="PTHR13190">
    <property type="entry name" value="AUTOPHAGY-RELATED 2, ISOFORM A"/>
    <property type="match status" value="1"/>
</dbReference>
<protein>
    <submittedName>
        <fullName evidence="11">Autophagy related 2B</fullName>
    </submittedName>
</protein>
<dbReference type="GO" id="GO:0034045">
    <property type="term" value="C:phagophore assembly site membrane"/>
    <property type="evidence" value="ECO:0007669"/>
    <property type="project" value="UniProtKB-SubCell"/>
</dbReference>
<dbReference type="GO" id="GO:0032266">
    <property type="term" value="F:phosphatidylinositol-3-phosphate binding"/>
    <property type="evidence" value="ECO:0007669"/>
    <property type="project" value="TreeGrafter"/>
</dbReference>
<dbReference type="GO" id="GO:0061709">
    <property type="term" value="P:reticulophagy"/>
    <property type="evidence" value="ECO:0007669"/>
    <property type="project" value="TreeGrafter"/>
</dbReference>
<dbReference type="GO" id="GO:0043495">
    <property type="term" value="F:protein-membrane adaptor activity"/>
    <property type="evidence" value="ECO:0007669"/>
    <property type="project" value="TreeGrafter"/>
</dbReference>
<comment type="catalytic activity">
    <reaction evidence="8">
        <text>a 1,2-diacyl-sn-glycero-3-phospho-L-serine(in) = a 1,2-diacyl-sn-glycero-3-phospho-L-serine(out)</text>
        <dbReference type="Rhea" id="RHEA:38663"/>
        <dbReference type="ChEBI" id="CHEBI:57262"/>
    </reaction>
</comment>
<evidence type="ECO:0000256" key="6">
    <source>
        <dbReference type="ARBA" id="ARBA00023055"/>
    </source>
</evidence>
<sequence>MVSVAVKISSQNAERNVKEFLIAVGVRGATLQHRVVPPSLVIYVQQIVDFLNVSDEPVLGYAPPTSVTTLHLHLWSCSLDYSRPLYLPLRSLLVVETFSISSSVSLDLSSSTLRIILDEAALFLSDKSNAVSVNLARDYVQVVDMGTLELRITAVKPGSEPRFELRCSSDVIHIRTCSDSCAALMNLIQYVASYGDLLPPSEPETKRTKTQVMPTSQTPLLAETEQQMLQDLMSEAMEETDGQHAPGLQQNGAHEERNQDQDAPRSDLFLFPDESGNLTQDLSPTYPMLHSPLITPVPTLAQETDDFCILETPGSRGEDVDQEPVVKKLTSEAVEIKDNHFSPPLYGSDSSRGAVNFPIPEVRYLIKEISVIWHLYGGKDFSTTYTVSPARMKKHFFFVTTPHSSPSQTPVRQVKTSGRTGGGKGRNPDVLMEIQLSKLRFQHEVYPQTQVASGPAMDHPVSRQVFVVQDLEIRDRLATSQMNKFLYLYSSKEMPRKAHSNMLTVKALHMCPESGQAPQECCLRVSLMPLRLNIDQDALFFLKDFFTSLATEVEFFSPPVQEASAPEISCSFSKHAGSSQDPAPIISVPAQRRLKGNDMDTSAAPFIDQPIFFREFRFTSEVPIRLDYHGKHVSMEQGTFAGIIIGLTQLNCSELKLRRLCYRQGLLGVDKLFSYAINEWLNDIKKNQLPGLLGGVGPIHSLVQLVQGFRDLVWLPIEQYRKDGRIVRGFQRGTASFGTSTAMAALELTNRMVRTIQAAAETAYDMVSPVPDERDMKRIKRFSHYRLAHQPVDLREGVAKAYTVVKEGITDTALTIYDTATREHEQRGMTGAVGGVLRQLPPAVVKPLIMATEATSNVLGGMRNQIHPDARQEESQKWRQGEE</sequence>
<evidence type="ECO:0000256" key="10">
    <source>
        <dbReference type="SAM" id="MobiDB-lite"/>
    </source>
</evidence>
<feature type="region of interest" description="Disordered" evidence="10">
    <location>
        <begin position="237"/>
        <end position="270"/>
    </location>
</feature>
<proteinExistence type="inferred from homology"/>
<reference evidence="11" key="2">
    <citation type="submission" date="2025-09" db="UniProtKB">
        <authorList>
            <consortium name="Ensembl"/>
        </authorList>
    </citation>
    <scope>IDENTIFICATION</scope>
</reference>
<dbReference type="InterPro" id="IPR026849">
    <property type="entry name" value="ATG2"/>
</dbReference>
<evidence type="ECO:0000256" key="9">
    <source>
        <dbReference type="ARBA" id="ARBA00024615"/>
    </source>
</evidence>
<dbReference type="GO" id="GO:0034727">
    <property type="term" value="P:piecemeal microautophagy of the nucleus"/>
    <property type="evidence" value="ECO:0007669"/>
    <property type="project" value="TreeGrafter"/>
</dbReference>
<evidence type="ECO:0000256" key="7">
    <source>
        <dbReference type="ARBA" id="ARBA00023136"/>
    </source>
</evidence>
<name>A0A3Q3E2R3_9LABR</name>
<comment type="similarity">
    <text evidence="3">Belongs to the ATG2 family.</text>
</comment>
<keyword evidence="6" id="KW-0445">Lipid transport</keyword>
<evidence type="ECO:0000256" key="1">
    <source>
        <dbReference type="ARBA" id="ARBA00004406"/>
    </source>
</evidence>
<dbReference type="GO" id="GO:0000422">
    <property type="term" value="P:autophagy of mitochondrion"/>
    <property type="evidence" value="ECO:0007669"/>
    <property type="project" value="TreeGrafter"/>
</dbReference>
<evidence type="ECO:0000256" key="8">
    <source>
        <dbReference type="ARBA" id="ARBA00024479"/>
    </source>
</evidence>
<keyword evidence="4" id="KW-0813">Transport</keyword>
<accession>A0A3Q3E2R3</accession>
<keyword evidence="5" id="KW-0256">Endoplasmic reticulum</keyword>
<dbReference type="GO" id="GO:0061908">
    <property type="term" value="C:phagophore"/>
    <property type="evidence" value="ECO:0007669"/>
    <property type="project" value="TreeGrafter"/>
</dbReference>
<dbReference type="GeneTree" id="ENSGT00620000087966"/>
<dbReference type="Proteomes" id="UP000261660">
    <property type="component" value="Unplaced"/>
</dbReference>
<dbReference type="Pfam" id="PF13329">
    <property type="entry name" value="ATG2_CAD"/>
    <property type="match status" value="2"/>
</dbReference>
<feature type="region of interest" description="Disordered" evidence="10">
    <location>
        <begin position="407"/>
        <end position="428"/>
    </location>
</feature>
<dbReference type="AlphaFoldDB" id="A0A3Q3E2R3"/>
<dbReference type="GO" id="GO:0000045">
    <property type="term" value="P:autophagosome assembly"/>
    <property type="evidence" value="ECO:0007669"/>
    <property type="project" value="TreeGrafter"/>
</dbReference>
<dbReference type="Ensembl" id="ENSLBET00000001736.1">
    <property type="protein sequence ID" value="ENSLBEP00000001625.1"/>
    <property type="gene ID" value="ENSLBEG00000001237.1"/>
</dbReference>
<dbReference type="GO" id="GO:0006869">
    <property type="term" value="P:lipid transport"/>
    <property type="evidence" value="ECO:0007669"/>
    <property type="project" value="UniProtKB-KW"/>
</dbReference>
<evidence type="ECO:0000313" key="12">
    <source>
        <dbReference type="Proteomes" id="UP000261660"/>
    </source>
</evidence>
<dbReference type="PANTHER" id="PTHR13190:SF20">
    <property type="entry name" value="AUTOPHAGY-RELATED PROTEIN 2 HOMOLOG B"/>
    <property type="match status" value="1"/>
</dbReference>
<evidence type="ECO:0000256" key="5">
    <source>
        <dbReference type="ARBA" id="ARBA00022824"/>
    </source>
</evidence>
<dbReference type="STRING" id="56723.ENSLBEP00000001625"/>
<reference evidence="11" key="1">
    <citation type="submission" date="2025-08" db="UniProtKB">
        <authorList>
            <consortium name="Ensembl"/>
        </authorList>
    </citation>
    <scope>IDENTIFICATION</scope>
</reference>
<evidence type="ECO:0000256" key="2">
    <source>
        <dbReference type="ARBA" id="ARBA00004623"/>
    </source>
</evidence>
<keyword evidence="7" id="KW-0472">Membrane</keyword>
<evidence type="ECO:0000256" key="3">
    <source>
        <dbReference type="ARBA" id="ARBA00009714"/>
    </source>
</evidence>
<evidence type="ECO:0000256" key="4">
    <source>
        <dbReference type="ARBA" id="ARBA00022448"/>
    </source>
</evidence>
<dbReference type="GO" id="GO:0061723">
    <property type="term" value="P:glycophagy"/>
    <property type="evidence" value="ECO:0007669"/>
    <property type="project" value="TreeGrafter"/>
</dbReference>
<dbReference type="GO" id="GO:0005789">
    <property type="term" value="C:endoplasmic reticulum membrane"/>
    <property type="evidence" value="ECO:0007669"/>
    <property type="project" value="UniProtKB-SubCell"/>
</dbReference>
<keyword evidence="12" id="KW-1185">Reference proteome</keyword>
<evidence type="ECO:0000313" key="11">
    <source>
        <dbReference type="Ensembl" id="ENSLBEP00000001625.1"/>
    </source>
</evidence>